<name>A0A941GN35_9CHRO</name>
<sequence length="238" mass="25353">MDSISTDSTCLFKFSREKLAHELWVNGITLTLDKYRQDILAAQNAIDGTLENDTLSGNKQPNLINGFEGSDRIVGRGGRDQIFGGSENDILFGGSENDQLNGGLGNDILFGGSENDQLNGGLGGDLLIGGAGADHFILYSPSEKQDIIRDFTTQEDKIIIDAKGFGGGLTPGVLGSESFTLGIAAQDLNDRFIYNNSIGPKGYGKLLYDVDGSGPTQKVRIALFPNAPALTATDFEII</sequence>
<evidence type="ECO:0000313" key="4">
    <source>
        <dbReference type="Proteomes" id="UP000767446"/>
    </source>
</evidence>
<dbReference type="SUPFAM" id="SSF51120">
    <property type="entry name" value="beta-Roll"/>
    <property type="match status" value="1"/>
</dbReference>
<keyword evidence="2" id="KW-0964">Secreted</keyword>
<dbReference type="InterPro" id="IPR001343">
    <property type="entry name" value="Hemolysn_Ca-bd"/>
</dbReference>
<proteinExistence type="predicted"/>
<accession>A0A941GN35</accession>
<dbReference type="EMBL" id="JADQBC010000010">
    <property type="protein sequence ID" value="MBR8826732.1"/>
    <property type="molecule type" value="Genomic_DNA"/>
</dbReference>
<dbReference type="InterPro" id="IPR018511">
    <property type="entry name" value="Hemolysin-typ_Ca-bd_CS"/>
</dbReference>
<dbReference type="Gene3D" id="2.150.10.10">
    <property type="entry name" value="Serralysin-like metalloprotease, C-terminal"/>
    <property type="match status" value="2"/>
</dbReference>
<evidence type="ECO:0000256" key="1">
    <source>
        <dbReference type="ARBA" id="ARBA00004613"/>
    </source>
</evidence>
<dbReference type="PRINTS" id="PR00313">
    <property type="entry name" value="CABNDNGRPT"/>
</dbReference>
<dbReference type="PANTHER" id="PTHR38340">
    <property type="entry name" value="S-LAYER PROTEIN"/>
    <property type="match status" value="1"/>
</dbReference>
<reference evidence="3" key="1">
    <citation type="submission" date="2021-02" db="EMBL/GenBank/DDBJ databases">
        <title>Metagenome analyses of Stigonema ocellatum DSM 106950, Chlorogloea purpurea SAG 13.99 and Gomphosphaeria aponina DSM 107014.</title>
        <authorList>
            <person name="Marter P."/>
            <person name="Huang S."/>
        </authorList>
    </citation>
    <scope>NUCLEOTIDE SEQUENCE</scope>
    <source>
        <strain evidence="3">JP213</strain>
    </source>
</reference>
<gene>
    <name evidence="3" type="ORF">DSM107014_02315</name>
</gene>
<protein>
    <submittedName>
        <fullName evidence="3">Calcium-binding protein</fullName>
    </submittedName>
</protein>
<comment type="subcellular location">
    <subcellularLocation>
        <location evidence="1">Secreted</location>
    </subcellularLocation>
</comment>
<organism evidence="3 4">
    <name type="scientific">Gomphosphaeria aponina SAG 52.96 = DSM 107014</name>
    <dbReference type="NCBI Taxonomy" id="1521640"/>
    <lineage>
        <taxon>Bacteria</taxon>
        <taxon>Bacillati</taxon>
        <taxon>Cyanobacteriota</taxon>
        <taxon>Cyanophyceae</taxon>
        <taxon>Oscillatoriophycideae</taxon>
        <taxon>Chroococcales</taxon>
        <taxon>Gomphosphaeriaceae</taxon>
        <taxon>Gomphosphaeria</taxon>
    </lineage>
</organism>
<dbReference type="PROSITE" id="PS00330">
    <property type="entry name" value="HEMOLYSIN_CALCIUM"/>
    <property type="match status" value="2"/>
</dbReference>
<dbReference type="Pfam" id="PF00353">
    <property type="entry name" value="HemolysinCabind"/>
    <property type="match status" value="2"/>
</dbReference>
<evidence type="ECO:0000313" key="3">
    <source>
        <dbReference type="EMBL" id="MBR8826732.1"/>
    </source>
</evidence>
<dbReference type="GO" id="GO:0005509">
    <property type="term" value="F:calcium ion binding"/>
    <property type="evidence" value="ECO:0007669"/>
    <property type="project" value="InterPro"/>
</dbReference>
<dbReference type="Proteomes" id="UP000767446">
    <property type="component" value="Unassembled WGS sequence"/>
</dbReference>
<dbReference type="PANTHER" id="PTHR38340:SF1">
    <property type="entry name" value="S-LAYER PROTEIN"/>
    <property type="match status" value="1"/>
</dbReference>
<dbReference type="InterPro" id="IPR011049">
    <property type="entry name" value="Serralysin-like_metalloprot_C"/>
</dbReference>
<dbReference type="AlphaFoldDB" id="A0A941GN35"/>
<dbReference type="InterPro" id="IPR050557">
    <property type="entry name" value="RTX_toxin/Mannuronan_C5-epim"/>
</dbReference>
<comment type="caution">
    <text evidence="3">The sequence shown here is derived from an EMBL/GenBank/DDBJ whole genome shotgun (WGS) entry which is preliminary data.</text>
</comment>
<evidence type="ECO:0000256" key="2">
    <source>
        <dbReference type="ARBA" id="ARBA00022525"/>
    </source>
</evidence>
<dbReference type="GO" id="GO:0005576">
    <property type="term" value="C:extracellular region"/>
    <property type="evidence" value="ECO:0007669"/>
    <property type="project" value="UniProtKB-SubCell"/>
</dbReference>